<keyword evidence="4" id="KW-1185">Reference proteome</keyword>
<sequence length="252" mass="27172">MSDMREWKGQCIGPYRIGERYPDVPEDECRLHEAHHLETGEPALAVIPPSGEDWGLSTPWSLRTTHFPDPGVLVVDAEPSSHAPALTTHELTLGSIRVSGALASLDARGGAQMPFSRKTPAGPPHRTLIWGLAGAGLVLMAGLALMLWPGASEPTHARPANPGKVPFLPAEPTPFLTGKSDQSPAIAYPMPEKPFKGQRKPPCFEGTEVEIRGGCWVQHTRNAPCPRGTAEHQGKCYMPVKPEDPEPTSILP</sequence>
<feature type="transmembrane region" description="Helical" evidence="2">
    <location>
        <begin position="127"/>
        <end position="148"/>
    </location>
</feature>
<dbReference type="EMBL" id="CP022163">
    <property type="protein sequence ID" value="ATB33212.1"/>
    <property type="molecule type" value="Genomic_DNA"/>
</dbReference>
<organism evidence="3 4">
    <name type="scientific">Melittangium boletus DSM 14713</name>
    <dbReference type="NCBI Taxonomy" id="1294270"/>
    <lineage>
        <taxon>Bacteria</taxon>
        <taxon>Pseudomonadati</taxon>
        <taxon>Myxococcota</taxon>
        <taxon>Myxococcia</taxon>
        <taxon>Myxococcales</taxon>
        <taxon>Cystobacterineae</taxon>
        <taxon>Archangiaceae</taxon>
        <taxon>Melittangium</taxon>
    </lineage>
</organism>
<dbReference type="OrthoDB" id="5504993at2"/>
<keyword evidence="2" id="KW-1133">Transmembrane helix</keyword>
<dbReference type="RefSeq" id="WP_095981289.1">
    <property type="nucleotide sequence ID" value="NZ_CP022163.1"/>
</dbReference>
<dbReference type="Proteomes" id="UP000217289">
    <property type="component" value="Chromosome"/>
</dbReference>
<evidence type="ECO:0000256" key="1">
    <source>
        <dbReference type="SAM" id="MobiDB-lite"/>
    </source>
</evidence>
<gene>
    <name evidence="3" type="ORF">MEBOL_006701</name>
</gene>
<accession>A0A250IPQ3</accession>
<feature type="region of interest" description="Disordered" evidence="1">
    <location>
        <begin position="228"/>
        <end position="252"/>
    </location>
</feature>
<evidence type="ECO:0000313" key="3">
    <source>
        <dbReference type="EMBL" id="ATB33212.1"/>
    </source>
</evidence>
<keyword evidence="2" id="KW-0472">Membrane</keyword>
<name>A0A250IPQ3_9BACT</name>
<dbReference type="AlphaFoldDB" id="A0A250IPQ3"/>
<evidence type="ECO:0000313" key="4">
    <source>
        <dbReference type="Proteomes" id="UP000217289"/>
    </source>
</evidence>
<keyword evidence="2" id="KW-0812">Transmembrane</keyword>
<reference evidence="3 4" key="1">
    <citation type="submission" date="2017-06" db="EMBL/GenBank/DDBJ databases">
        <authorList>
            <person name="Kim H.J."/>
            <person name="Triplett B.A."/>
        </authorList>
    </citation>
    <scope>NUCLEOTIDE SEQUENCE [LARGE SCALE GENOMIC DNA]</scope>
    <source>
        <strain evidence="3 4">DSM 14713</strain>
    </source>
</reference>
<proteinExistence type="predicted"/>
<dbReference type="KEGG" id="mbd:MEBOL_006701"/>
<protein>
    <submittedName>
        <fullName evidence="3">Uncharacterized protein</fullName>
    </submittedName>
</protein>
<evidence type="ECO:0000256" key="2">
    <source>
        <dbReference type="SAM" id="Phobius"/>
    </source>
</evidence>